<name>A0A382AGF3_9ZZZZ</name>
<gene>
    <name evidence="1" type="ORF">METZ01_LOCUS153215</name>
</gene>
<organism evidence="1">
    <name type="scientific">marine metagenome</name>
    <dbReference type="NCBI Taxonomy" id="408172"/>
    <lineage>
        <taxon>unclassified sequences</taxon>
        <taxon>metagenomes</taxon>
        <taxon>ecological metagenomes</taxon>
    </lineage>
</organism>
<accession>A0A382AGF3</accession>
<evidence type="ECO:0000313" key="1">
    <source>
        <dbReference type="EMBL" id="SVB00361.1"/>
    </source>
</evidence>
<sequence>VGSIQVTKNLNLKKFLPDVHSPLEIEGTIS</sequence>
<reference evidence="1" key="1">
    <citation type="submission" date="2018-05" db="EMBL/GenBank/DDBJ databases">
        <authorList>
            <person name="Lanie J.A."/>
            <person name="Ng W.-L."/>
            <person name="Kazmierczak K.M."/>
            <person name="Andrzejewski T.M."/>
            <person name="Davidsen T.M."/>
            <person name="Wayne K.J."/>
            <person name="Tettelin H."/>
            <person name="Glass J.I."/>
            <person name="Rusch D."/>
            <person name="Podicherti R."/>
            <person name="Tsui H.-C.T."/>
            <person name="Winkler M.E."/>
        </authorList>
    </citation>
    <scope>NUCLEOTIDE SEQUENCE</scope>
</reference>
<feature type="non-terminal residue" evidence="1">
    <location>
        <position position="1"/>
    </location>
</feature>
<dbReference type="EMBL" id="UINC01025208">
    <property type="protein sequence ID" value="SVB00361.1"/>
    <property type="molecule type" value="Genomic_DNA"/>
</dbReference>
<feature type="non-terminal residue" evidence="1">
    <location>
        <position position="30"/>
    </location>
</feature>
<dbReference type="AlphaFoldDB" id="A0A382AGF3"/>
<proteinExistence type="predicted"/>
<protein>
    <submittedName>
        <fullName evidence="1">Uncharacterized protein</fullName>
    </submittedName>
</protein>